<proteinExistence type="predicted"/>
<sequence length="92" mass="10284">MITGGVMEREARLREGMRMMGMRSSAFYASWVATYVLLYLFVVTGVVLLLTVGEILPRSSPSLLFIWLMQLGNEARKDQQQAKSAFHGAEGI</sequence>
<keyword evidence="5" id="KW-1185">Reference proteome</keyword>
<keyword evidence="3" id="KW-0472">Membrane</keyword>
<dbReference type="InterPro" id="IPR026082">
    <property type="entry name" value="ABCA"/>
</dbReference>
<protein>
    <submittedName>
        <fullName evidence="4">Uncharacterized protein</fullName>
    </submittedName>
</protein>
<evidence type="ECO:0000313" key="4">
    <source>
        <dbReference type="EMBL" id="CAK9086263.1"/>
    </source>
</evidence>
<name>A0ABP0QDE1_9DINO</name>
<evidence type="ECO:0000313" key="5">
    <source>
        <dbReference type="Proteomes" id="UP001642484"/>
    </source>
</evidence>
<dbReference type="Proteomes" id="UP001642484">
    <property type="component" value="Unassembled WGS sequence"/>
</dbReference>
<dbReference type="PANTHER" id="PTHR19229">
    <property type="entry name" value="ATP-BINDING CASSETTE TRANSPORTER SUBFAMILY A ABCA"/>
    <property type="match status" value="1"/>
</dbReference>
<organism evidence="4 5">
    <name type="scientific">Durusdinium trenchii</name>
    <dbReference type="NCBI Taxonomy" id="1381693"/>
    <lineage>
        <taxon>Eukaryota</taxon>
        <taxon>Sar</taxon>
        <taxon>Alveolata</taxon>
        <taxon>Dinophyceae</taxon>
        <taxon>Suessiales</taxon>
        <taxon>Symbiodiniaceae</taxon>
        <taxon>Durusdinium</taxon>
    </lineage>
</organism>
<dbReference type="PANTHER" id="PTHR19229:SF36">
    <property type="entry name" value="ATP-BINDING CASSETTE SUB-FAMILY A MEMBER 2"/>
    <property type="match status" value="1"/>
</dbReference>
<reference evidence="4 5" key="1">
    <citation type="submission" date="2024-02" db="EMBL/GenBank/DDBJ databases">
        <authorList>
            <person name="Chen Y."/>
            <person name="Shah S."/>
            <person name="Dougan E. K."/>
            <person name="Thang M."/>
            <person name="Chan C."/>
        </authorList>
    </citation>
    <scope>NUCLEOTIDE SEQUENCE [LARGE SCALE GENOMIC DNA]</scope>
</reference>
<keyword evidence="2" id="KW-0677">Repeat</keyword>
<feature type="transmembrane region" description="Helical" evidence="3">
    <location>
        <begin position="26"/>
        <end position="52"/>
    </location>
</feature>
<dbReference type="EMBL" id="CAXAMN010024384">
    <property type="protein sequence ID" value="CAK9086263.1"/>
    <property type="molecule type" value="Genomic_DNA"/>
</dbReference>
<keyword evidence="3" id="KW-0812">Transmembrane</keyword>
<accession>A0ABP0QDE1</accession>
<evidence type="ECO:0000256" key="2">
    <source>
        <dbReference type="ARBA" id="ARBA00022737"/>
    </source>
</evidence>
<keyword evidence="3" id="KW-1133">Transmembrane helix</keyword>
<comment type="caution">
    <text evidence="4">The sequence shown here is derived from an EMBL/GenBank/DDBJ whole genome shotgun (WGS) entry which is preliminary data.</text>
</comment>
<evidence type="ECO:0000256" key="1">
    <source>
        <dbReference type="ARBA" id="ARBA00022448"/>
    </source>
</evidence>
<keyword evidence="1" id="KW-0813">Transport</keyword>
<evidence type="ECO:0000256" key="3">
    <source>
        <dbReference type="SAM" id="Phobius"/>
    </source>
</evidence>
<gene>
    <name evidence="4" type="ORF">CCMP2556_LOCUS41812</name>
</gene>